<protein>
    <recommendedName>
        <fullName evidence="3">Lipocalin-like domain-containing protein</fullName>
    </recommendedName>
</protein>
<reference evidence="1" key="1">
    <citation type="submission" date="2021-02" db="EMBL/GenBank/DDBJ databases">
        <title>Fulvivirga sp. S481 isolated from sea water.</title>
        <authorList>
            <person name="Bae S.S."/>
            <person name="Baek K."/>
        </authorList>
    </citation>
    <scope>NUCLEOTIDE SEQUENCE</scope>
    <source>
        <strain evidence="1">S481</strain>
    </source>
</reference>
<gene>
    <name evidence="1" type="ORF">JR347_16865</name>
</gene>
<organism evidence="1 2">
    <name type="scientific">Fulvivirga lutea</name>
    <dbReference type="NCBI Taxonomy" id="2810512"/>
    <lineage>
        <taxon>Bacteria</taxon>
        <taxon>Pseudomonadati</taxon>
        <taxon>Bacteroidota</taxon>
        <taxon>Cytophagia</taxon>
        <taxon>Cytophagales</taxon>
        <taxon>Fulvivirgaceae</taxon>
        <taxon>Fulvivirga</taxon>
    </lineage>
</organism>
<accession>A0A975A0W7</accession>
<evidence type="ECO:0000313" key="1">
    <source>
        <dbReference type="EMBL" id="QSE97241.1"/>
    </source>
</evidence>
<proteinExistence type="predicted"/>
<evidence type="ECO:0008006" key="3">
    <source>
        <dbReference type="Google" id="ProtNLM"/>
    </source>
</evidence>
<dbReference type="RefSeq" id="WP_205721752.1">
    <property type="nucleotide sequence ID" value="NZ_CP070608.1"/>
</dbReference>
<evidence type="ECO:0000313" key="2">
    <source>
        <dbReference type="Proteomes" id="UP000662783"/>
    </source>
</evidence>
<dbReference type="AlphaFoldDB" id="A0A975A0W7"/>
<dbReference type="Proteomes" id="UP000662783">
    <property type="component" value="Chromosome"/>
</dbReference>
<sequence length="139" mass="16108">MNIKTFFYTLVISILPLLGYSQGDTNNLLQLNTWGLHSLIEVDSVETDGVLGDSDSRLTFKSDGTLLEFDSGIERNYNWKLISDSVIEIRKTESEVQEKYKSFLRLEQIKTIEKVDSSNLILTTEPINGIRYRYHYMKF</sequence>
<name>A0A975A0W7_9BACT</name>
<dbReference type="KEGG" id="fuv:JR347_16865"/>
<dbReference type="EMBL" id="CP070608">
    <property type="protein sequence ID" value="QSE97241.1"/>
    <property type="molecule type" value="Genomic_DNA"/>
</dbReference>
<keyword evidence="2" id="KW-1185">Reference proteome</keyword>